<comment type="caution">
    <text evidence="6">The sequence shown here is derived from an EMBL/GenBank/DDBJ whole genome shotgun (WGS) entry which is preliminary data.</text>
</comment>
<feature type="transmembrane region" description="Helical" evidence="5">
    <location>
        <begin position="93"/>
        <end position="113"/>
    </location>
</feature>
<feature type="transmembrane region" description="Helical" evidence="5">
    <location>
        <begin position="357"/>
        <end position="378"/>
    </location>
</feature>
<feature type="transmembrane region" description="Helical" evidence="5">
    <location>
        <begin position="21"/>
        <end position="42"/>
    </location>
</feature>
<keyword evidence="7" id="KW-1185">Reference proteome</keyword>
<evidence type="ECO:0000313" key="7">
    <source>
        <dbReference type="Proteomes" id="UP000014073"/>
    </source>
</evidence>
<feature type="transmembrane region" description="Helical" evidence="5">
    <location>
        <begin position="254"/>
        <end position="276"/>
    </location>
</feature>
<dbReference type="SUPFAM" id="SSF103473">
    <property type="entry name" value="MFS general substrate transporter"/>
    <property type="match status" value="1"/>
</dbReference>
<evidence type="ECO:0000256" key="1">
    <source>
        <dbReference type="ARBA" id="ARBA00004141"/>
    </source>
</evidence>
<protein>
    <submittedName>
        <fullName evidence="6">Uncharacterized protein</fullName>
    </submittedName>
</protein>
<dbReference type="InterPro" id="IPR036259">
    <property type="entry name" value="MFS_trans_sf"/>
</dbReference>
<gene>
    <name evidence="6" type="ORF">BACCOPRO_02214</name>
</gene>
<dbReference type="AlphaFoldDB" id="S0F8G1"/>
<proteinExistence type="predicted"/>
<feature type="transmembrane region" description="Helical" evidence="5">
    <location>
        <begin position="54"/>
        <end position="73"/>
    </location>
</feature>
<dbReference type="STRING" id="547042.BACCOPRO_02214"/>
<dbReference type="GO" id="GO:0005886">
    <property type="term" value="C:plasma membrane"/>
    <property type="evidence" value="ECO:0007669"/>
    <property type="project" value="TreeGrafter"/>
</dbReference>
<feature type="transmembrane region" description="Helical" evidence="5">
    <location>
        <begin position="190"/>
        <end position="212"/>
    </location>
</feature>
<dbReference type="PANTHER" id="PTHR23501">
    <property type="entry name" value="MAJOR FACILITATOR SUPERFAMILY"/>
    <property type="match status" value="1"/>
</dbReference>
<dbReference type="HOGENOM" id="CLU_037929_0_0_10"/>
<feature type="transmembrane region" description="Helical" evidence="5">
    <location>
        <begin position="119"/>
        <end position="136"/>
    </location>
</feature>
<accession>S0F8G1</accession>
<dbReference type="Proteomes" id="UP000014073">
    <property type="component" value="Unassembled WGS sequence"/>
</dbReference>
<keyword evidence="4 5" id="KW-0472">Membrane</keyword>
<organism evidence="6 7">
    <name type="scientific">Phocaeicola coprophilus DSM 18228 = JCM 13818</name>
    <dbReference type="NCBI Taxonomy" id="547042"/>
    <lineage>
        <taxon>Bacteria</taxon>
        <taxon>Pseudomonadati</taxon>
        <taxon>Bacteroidota</taxon>
        <taxon>Bacteroidia</taxon>
        <taxon>Bacteroidales</taxon>
        <taxon>Bacteroidaceae</taxon>
        <taxon>Phocaeicola</taxon>
    </lineage>
</organism>
<dbReference type="GO" id="GO:0022857">
    <property type="term" value="F:transmembrane transporter activity"/>
    <property type="evidence" value="ECO:0007669"/>
    <property type="project" value="TreeGrafter"/>
</dbReference>
<sequence>MWGTFECFSNIRLSVTPSGNFSVFYPVIYIIVLESIQLSGLVATHLSDWANWQYMHWLVIGLLIVVWFCVFFLTRPFRVAKKMPLYGIDWTGALLWTLVLFAIVFVCIYGEYYDWLDSPLIRGCLVTAVVATLININRMCTLRHPYIDPQVLTYRHFPTILFLFLMLCLFLTTSSVLQETFMRSILRYDMLNAVSLNWCVFAGILAGAGIVFYRQAVLHKGYKLLITVGFILIVVYQYYMYFLIHPNLNIESLYFPNFLKGIGHGVLYISLTIYIAKTVPFKHFFQGLCVLSFIRTSIATPLGTAILNRWLKYMEQENIGLLSQNMDQVKEWAPDVSLRQLYDAVSQQTLLTSLKELFGAVCIVGTIFLIFLLSQKFWRKLHSHVRRTPRALKRLKPLRHAKLRMSHHRTSLF</sequence>
<evidence type="ECO:0000256" key="2">
    <source>
        <dbReference type="ARBA" id="ARBA00022692"/>
    </source>
</evidence>
<keyword evidence="3 5" id="KW-1133">Transmembrane helix</keyword>
<dbReference type="PANTHER" id="PTHR23501:SF5">
    <property type="entry name" value="TRANSPORT PROTEIN"/>
    <property type="match status" value="1"/>
</dbReference>
<reference evidence="6 7" key="1">
    <citation type="submission" date="2008-12" db="EMBL/GenBank/DDBJ databases">
        <authorList>
            <person name="Fulton L."/>
            <person name="Clifton S."/>
            <person name="Fulton B."/>
            <person name="Xu J."/>
            <person name="Minx P."/>
            <person name="Pepin K.H."/>
            <person name="Johnson M."/>
            <person name="Bhonagiri V."/>
            <person name="Nash W.E."/>
            <person name="Mardis E.R."/>
            <person name="Wilson R.K."/>
        </authorList>
    </citation>
    <scope>NUCLEOTIDE SEQUENCE [LARGE SCALE GENOMIC DNA]</scope>
    <source>
        <strain evidence="6 7">DSM 18228</strain>
    </source>
</reference>
<evidence type="ECO:0000256" key="5">
    <source>
        <dbReference type="SAM" id="Phobius"/>
    </source>
</evidence>
<dbReference type="eggNOG" id="COG2814">
    <property type="taxonomic scope" value="Bacteria"/>
</dbReference>
<name>S0F8G1_9BACT</name>
<evidence type="ECO:0000256" key="3">
    <source>
        <dbReference type="ARBA" id="ARBA00022989"/>
    </source>
</evidence>
<comment type="subcellular location">
    <subcellularLocation>
        <location evidence="1">Membrane</location>
        <topology evidence="1">Multi-pass membrane protein</topology>
    </subcellularLocation>
</comment>
<feature type="transmembrane region" description="Helical" evidence="5">
    <location>
        <begin position="288"/>
        <end position="307"/>
    </location>
</feature>
<evidence type="ECO:0000256" key="4">
    <source>
        <dbReference type="ARBA" id="ARBA00023136"/>
    </source>
</evidence>
<dbReference type="EMBL" id="ACBW01000149">
    <property type="protein sequence ID" value="EEF76708.1"/>
    <property type="molecule type" value="Genomic_DNA"/>
</dbReference>
<evidence type="ECO:0000313" key="6">
    <source>
        <dbReference type="EMBL" id="EEF76708.1"/>
    </source>
</evidence>
<feature type="transmembrane region" description="Helical" evidence="5">
    <location>
        <begin position="157"/>
        <end position="178"/>
    </location>
</feature>
<feature type="transmembrane region" description="Helical" evidence="5">
    <location>
        <begin position="224"/>
        <end position="242"/>
    </location>
</feature>
<keyword evidence="2 5" id="KW-0812">Transmembrane</keyword>